<evidence type="ECO:0000313" key="3">
    <source>
        <dbReference type="EMBL" id="MDN7025662.1"/>
    </source>
</evidence>
<dbReference type="CDD" id="cd07381">
    <property type="entry name" value="MPP_CapA"/>
    <property type="match status" value="1"/>
</dbReference>
<sequence>MPLKIYAVGDIMLGEQPLCDTFGVKSVIQKNGSKYLFREVSPLFKDGDIVFGNLECSIMDINSKTGKDSVFFCAEPEVIQGLKNAHFNVLSVANNHIMENGRKTFLHTVKNLKDNDIAPVGVRDEIEILHIKGYRIAFLGYSYIEDHIADVCYNKIYHKDAIIKDIEKVKPVSDLIIISLHWGSEYVPYPSPDQIQIGRDLVDAGADIILGGHPHITQSYEIYKNRPIFYSLGNFIFDHTYIPTTRESFIAEIDVQDSSDLMDINITPVTINAYDYHPHIMNSPHSDAFLMSVGAIRNSFENRSLSDYITYIGDYNLLYNKYKAAVKWNMKVHFVKNLYRYSFSTVCSTVSSYFGKKRRYEA</sequence>
<reference evidence="3" key="1">
    <citation type="submission" date="2019-05" db="EMBL/GenBank/DDBJ databases">
        <title>Methanoculleus sp. FWC-SCC1, a methanogenic archaeon isolated from deep marine cold seep.</title>
        <authorList>
            <person name="Chen Y.-W."/>
            <person name="Chen S.-C."/>
            <person name="Teng N.-H."/>
            <person name="Lai M.-C."/>
        </authorList>
    </citation>
    <scope>NUCLEOTIDE SEQUENCE</scope>
    <source>
        <strain evidence="3">FWC-SCC1</strain>
    </source>
</reference>
<keyword evidence="4" id="KW-1185">Reference proteome</keyword>
<name>A0ABT8MCJ1_9EURY</name>
<dbReference type="EMBL" id="VCYH01000009">
    <property type="protein sequence ID" value="MDN7025662.1"/>
    <property type="molecule type" value="Genomic_DNA"/>
</dbReference>
<gene>
    <name evidence="3" type="ORF">FGU65_12320</name>
</gene>
<evidence type="ECO:0000313" key="4">
    <source>
        <dbReference type="Proteomes" id="UP001168338"/>
    </source>
</evidence>
<accession>A0ABT8MCJ1</accession>
<comment type="caution">
    <text evidence="3">The sequence shown here is derived from an EMBL/GenBank/DDBJ whole genome shotgun (WGS) entry which is preliminary data.</text>
</comment>
<dbReference type="Proteomes" id="UP001168338">
    <property type="component" value="Unassembled WGS sequence"/>
</dbReference>
<dbReference type="SUPFAM" id="SSF56300">
    <property type="entry name" value="Metallo-dependent phosphatases"/>
    <property type="match status" value="1"/>
</dbReference>
<organism evidence="3 4">
    <name type="scientific">Methanoculleus frigidifontis</name>
    <dbReference type="NCBI Taxonomy" id="2584085"/>
    <lineage>
        <taxon>Archaea</taxon>
        <taxon>Methanobacteriati</taxon>
        <taxon>Methanobacteriota</taxon>
        <taxon>Stenosarchaea group</taxon>
        <taxon>Methanomicrobia</taxon>
        <taxon>Methanomicrobiales</taxon>
        <taxon>Methanomicrobiaceae</taxon>
        <taxon>Methanoculleus</taxon>
    </lineage>
</organism>
<feature type="domain" description="Capsule synthesis protein CapA" evidence="2">
    <location>
        <begin position="4"/>
        <end position="239"/>
    </location>
</feature>
<dbReference type="PANTHER" id="PTHR33393">
    <property type="entry name" value="POLYGLUTAMINE SYNTHESIS ACCESSORY PROTEIN RV0574C-RELATED"/>
    <property type="match status" value="1"/>
</dbReference>
<dbReference type="Pfam" id="PF09587">
    <property type="entry name" value="PGA_cap"/>
    <property type="match status" value="1"/>
</dbReference>
<evidence type="ECO:0000256" key="1">
    <source>
        <dbReference type="ARBA" id="ARBA00005662"/>
    </source>
</evidence>
<evidence type="ECO:0000259" key="2">
    <source>
        <dbReference type="SMART" id="SM00854"/>
    </source>
</evidence>
<protein>
    <submittedName>
        <fullName evidence="3">CapA family protein</fullName>
    </submittedName>
</protein>
<dbReference type="InterPro" id="IPR052169">
    <property type="entry name" value="CW_Biosynth-Accessory"/>
</dbReference>
<dbReference type="Gene3D" id="3.60.21.10">
    <property type="match status" value="1"/>
</dbReference>
<dbReference type="InterPro" id="IPR019079">
    <property type="entry name" value="Capsule_synth_CapA"/>
</dbReference>
<proteinExistence type="inferred from homology"/>
<dbReference type="PANTHER" id="PTHR33393:SF11">
    <property type="entry name" value="POLYGLUTAMINE SYNTHESIS ACCESSORY PROTEIN RV0574C-RELATED"/>
    <property type="match status" value="1"/>
</dbReference>
<dbReference type="InterPro" id="IPR029052">
    <property type="entry name" value="Metallo-depent_PP-like"/>
</dbReference>
<dbReference type="RefSeq" id="WP_301664844.1">
    <property type="nucleotide sequence ID" value="NZ_VCYH01000009.1"/>
</dbReference>
<comment type="similarity">
    <text evidence="1">Belongs to the CapA family.</text>
</comment>
<dbReference type="SMART" id="SM00854">
    <property type="entry name" value="PGA_cap"/>
    <property type="match status" value="1"/>
</dbReference>